<feature type="transmembrane region" description="Helical" evidence="9">
    <location>
        <begin position="21"/>
        <end position="45"/>
    </location>
</feature>
<dbReference type="InterPro" id="IPR055348">
    <property type="entry name" value="DctQ"/>
</dbReference>
<evidence type="ECO:0000256" key="5">
    <source>
        <dbReference type="ARBA" id="ARBA00022692"/>
    </source>
</evidence>
<evidence type="ECO:0000256" key="6">
    <source>
        <dbReference type="ARBA" id="ARBA00022989"/>
    </source>
</evidence>
<keyword evidence="7 9" id="KW-0472">Membrane</keyword>
<keyword evidence="2 9" id="KW-0813">Transport</keyword>
<dbReference type="PANTHER" id="PTHR35011:SF11">
    <property type="entry name" value="TRAP TRANSPORTER SMALL PERMEASE PROTEIN"/>
    <property type="match status" value="1"/>
</dbReference>
<comment type="caution">
    <text evidence="11">The sequence shown here is derived from an EMBL/GenBank/DDBJ whole genome shotgun (WGS) entry which is preliminary data.</text>
</comment>
<keyword evidence="4 9" id="KW-0997">Cell inner membrane</keyword>
<comment type="similarity">
    <text evidence="8 9">Belongs to the TRAP transporter small permease family.</text>
</comment>
<dbReference type="GO" id="GO:0005886">
    <property type="term" value="C:plasma membrane"/>
    <property type="evidence" value="ECO:0007669"/>
    <property type="project" value="UniProtKB-SubCell"/>
</dbReference>
<evidence type="ECO:0000313" key="12">
    <source>
        <dbReference type="Proteomes" id="UP000092626"/>
    </source>
</evidence>
<comment type="function">
    <text evidence="9">Part of the tripartite ATP-independent periplasmic (TRAP) transport system.</text>
</comment>
<evidence type="ECO:0000313" key="11">
    <source>
        <dbReference type="EMBL" id="OBX05189.1"/>
    </source>
</evidence>
<dbReference type="GO" id="GO:0015740">
    <property type="term" value="P:C4-dicarboxylate transport"/>
    <property type="evidence" value="ECO:0007669"/>
    <property type="project" value="TreeGrafter"/>
</dbReference>
<feature type="transmembrane region" description="Helical" evidence="9">
    <location>
        <begin position="149"/>
        <end position="167"/>
    </location>
</feature>
<evidence type="ECO:0000259" key="10">
    <source>
        <dbReference type="Pfam" id="PF04290"/>
    </source>
</evidence>
<dbReference type="Pfam" id="PF04290">
    <property type="entry name" value="DctQ"/>
    <property type="match status" value="1"/>
</dbReference>
<protein>
    <recommendedName>
        <fullName evidence="9">TRAP transporter small permease protein</fullName>
    </recommendedName>
</protein>
<reference evidence="11 12" key="1">
    <citation type="submission" date="2014-11" db="EMBL/GenBank/DDBJ databases">
        <title>Pan-genome of Gallibacterium spp.</title>
        <authorList>
            <person name="Kudirkiene E."/>
            <person name="Bojesen A.M."/>
        </authorList>
    </citation>
    <scope>NUCLEOTIDE SEQUENCE [LARGE SCALE GENOMIC DNA]</scope>
    <source>
        <strain evidence="11 12">59/S3/89</strain>
    </source>
</reference>
<gene>
    <name evidence="11" type="ORF">QV06_03000</name>
</gene>
<dbReference type="PANTHER" id="PTHR35011">
    <property type="entry name" value="2,3-DIKETO-L-GULONATE TRAP TRANSPORTER SMALL PERMEASE PROTEIN YIAM"/>
    <property type="match status" value="1"/>
</dbReference>
<organism evidence="11 12">
    <name type="scientific">Gallibacterium genomosp. 3</name>
    <dbReference type="NCBI Taxonomy" id="505345"/>
    <lineage>
        <taxon>Bacteria</taxon>
        <taxon>Pseudomonadati</taxon>
        <taxon>Pseudomonadota</taxon>
        <taxon>Gammaproteobacteria</taxon>
        <taxon>Pasteurellales</taxon>
        <taxon>Pasteurellaceae</taxon>
        <taxon>Gallibacterium</taxon>
    </lineage>
</organism>
<keyword evidence="5 9" id="KW-0812">Transmembrane</keyword>
<name>A0A1A7PT19_9PAST</name>
<feature type="transmembrane region" description="Helical" evidence="9">
    <location>
        <begin position="94"/>
        <end position="116"/>
    </location>
</feature>
<comment type="subunit">
    <text evidence="9">The complex comprises the extracytoplasmic solute receptor protein and the two transmembrane proteins.</text>
</comment>
<feature type="transmembrane region" description="Helical" evidence="9">
    <location>
        <begin position="51"/>
        <end position="74"/>
    </location>
</feature>
<evidence type="ECO:0000256" key="9">
    <source>
        <dbReference type="RuleBase" id="RU369079"/>
    </source>
</evidence>
<dbReference type="AlphaFoldDB" id="A0A1A7PT19"/>
<evidence type="ECO:0000256" key="7">
    <source>
        <dbReference type="ARBA" id="ARBA00023136"/>
    </source>
</evidence>
<comment type="subcellular location">
    <subcellularLocation>
        <location evidence="1 9">Cell inner membrane</location>
        <topology evidence="1 9">Multi-pass membrane protein</topology>
    </subcellularLocation>
</comment>
<dbReference type="InterPro" id="IPR007387">
    <property type="entry name" value="TRAP_DctQ"/>
</dbReference>
<proteinExistence type="inferred from homology"/>
<keyword evidence="6 9" id="KW-1133">Transmembrane helix</keyword>
<keyword evidence="3" id="KW-1003">Cell membrane</keyword>
<sequence length="180" mass="20656">MSFSQSLLHLSDRLDQLFIKIGYYVSYIFLFIVAIGFYEVLARYIFSSPTIWVHELTTFLVSLSLLYGGVACYASNKHIAMTFIRQQFSPKVRWALGLLVEILVFIFFILLSYGSYLSAMEALFTPMGTFKMQTSGTVLDTPFPAIEKTFFFISCLMVLFLSVLHIFRHICTKNDQEVVS</sequence>
<dbReference type="EMBL" id="JTJR01000011">
    <property type="protein sequence ID" value="OBX05189.1"/>
    <property type="molecule type" value="Genomic_DNA"/>
</dbReference>
<evidence type="ECO:0000256" key="4">
    <source>
        <dbReference type="ARBA" id="ARBA00022519"/>
    </source>
</evidence>
<dbReference type="GO" id="GO:0022857">
    <property type="term" value="F:transmembrane transporter activity"/>
    <property type="evidence" value="ECO:0007669"/>
    <property type="project" value="UniProtKB-UniRule"/>
</dbReference>
<evidence type="ECO:0000256" key="2">
    <source>
        <dbReference type="ARBA" id="ARBA00022448"/>
    </source>
</evidence>
<evidence type="ECO:0000256" key="3">
    <source>
        <dbReference type="ARBA" id="ARBA00022475"/>
    </source>
</evidence>
<dbReference type="RefSeq" id="WP_065236884.1">
    <property type="nucleotide sequence ID" value="NZ_JTJR01000011.1"/>
</dbReference>
<dbReference type="STRING" id="505345.QV06_03000"/>
<evidence type="ECO:0000256" key="1">
    <source>
        <dbReference type="ARBA" id="ARBA00004429"/>
    </source>
</evidence>
<dbReference type="Proteomes" id="UP000092626">
    <property type="component" value="Unassembled WGS sequence"/>
</dbReference>
<accession>A0A1A7PT19</accession>
<feature type="domain" description="Tripartite ATP-independent periplasmic transporters DctQ component" evidence="10">
    <location>
        <begin position="32"/>
        <end position="170"/>
    </location>
</feature>
<evidence type="ECO:0000256" key="8">
    <source>
        <dbReference type="ARBA" id="ARBA00038436"/>
    </source>
</evidence>
<dbReference type="PATRIC" id="fig|505345.6.peg.612"/>